<evidence type="ECO:0000313" key="2">
    <source>
        <dbReference type="Proteomes" id="UP001296776"/>
    </source>
</evidence>
<reference evidence="1" key="2">
    <citation type="journal article" date="2020" name="Microorganisms">
        <title>Osmotic Adaptation and Compatible Solute Biosynthesis of Phototrophic Bacteria as Revealed from Genome Analyses.</title>
        <authorList>
            <person name="Imhoff J.F."/>
            <person name="Rahn T."/>
            <person name="Kunzel S."/>
            <person name="Keller A."/>
            <person name="Neulinger S.C."/>
        </authorList>
    </citation>
    <scope>NUCLEOTIDE SEQUENCE</scope>
    <source>
        <strain evidence="1">DSM 11080</strain>
    </source>
</reference>
<dbReference type="Proteomes" id="UP001296776">
    <property type="component" value="Unassembled WGS sequence"/>
</dbReference>
<protein>
    <recommendedName>
        <fullName evidence="3">WbqC-like protein family protein</fullName>
    </recommendedName>
</protein>
<accession>A0AAJ0U1Y3</accession>
<dbReference type="RefSeq" id="WP_200344279.1">
    <property type="nucleotide sequence ID" value="NZ_NRSJ01000002.1"/>
</dbReference>
<dbReference type="InterPro" id="IPR014985">
    <property type="entry name" value="WbqC"/>
</dbReference>
<evidence type="ECO:0008006" key="3">
    <source>
        <dbReference type="Google" id="ProtNLM"/>
    </source>
</evidence>
<reference evidence="1" key="1">
    <citation type="submission" date="2017-08" db="EMBL/GenBank/DDBJ databases">
        <authorList>
            <person name="Imhoff J.F."/>
            <person name="Rahn T."/>
            <person name="Kuenzel S."/>
            <person name="Neulinger S.C."/>
        </authorList>
    </citation>
    <scope>NUCLEOTIDE SEQUENCE</scope>
    <source>
        <strain evidence="1">DSM 11080</strain>
    </source>
</reference>
<proteinExistence type="predicted"/>
<dbReference type="EMBL" id="NRSJ01000002">
    <property type="protein sequence ID" value="MBK1703375.1"/>
    <property type="molecule type" value="Genomic_DNA"/>
</dbReference>
<keyword evidence="2" id="KW-1185">Reference proteome</keyword>
<gene>
    <name evidence="1" type="ORF">CKO40_02115</name>
</gene>
<dbReference type="AlphaFoldDB" id="A0AAJ0U1Y3"/>
<evidence type="ECO:0000313" key="1">
    <source>
        <dbReference type="EMBL" id="MBK1703375.1"/>
    </source>
</evidence>
<organism evidence="1 2">
    <name type="scientific">Halochromatium glycolicum</name>
    <dbReference type="NCBI Taxonomy" id="85075"/>
    <lineage>
        <taxon>Bacteria</taxon>
        <taxon>Pseudomonadati</taxon>
        <taxon>Pseudomonadota</taxon>
        <taxon>Gammaproteobacteria</taxon>
        <taxon>Chromatiales</taxon>
        <taxon>Chromatiaceae</taxon>
        <taxon>Halochromatium</taxon>
    </lineage>
</organism>
<dbReference type="Pfam" id="PF08889">
    <property type="entry name" value="WbqC"/>
    <property type="match status" value="1"/>
</dbReference>
<name>A0AAJ0U1Y3_9GAMM</name>
<comment type="caution">
    <text evidence="1">The sequence shown here is derived from an EMBL/GenBank/DDBJ whole genome shotgun (WGS) entry which is preliminary data.</text>
</comment>
<sequence length="259" mass="29146">MKRPPTQAENNSKLDGALKTPHRLAIMQPYLFPYLGYLQLIHAVDTFVFYDDVTYINRGWVNRNRLLVNGAPWLFTLPLANASQNVLIKDLRVADGISTWRRKWLKTLAHAYGKAPYRAEASELIAPLVHNPSPWLIDWLDGSLRALATALGLATRFKRASDTPQLTAANAQARILARCQHEGATLYINPINGQTLYRAEAFAAQCIELRFLQSHAPAYRQQSNTFEPNLSVIDALMCVGIQGTQATLPHYEFIVHEQP</sequence>